<sequence>MKNHTEQRQYFRLRYNIKEVMPTLRVQSREFNISEISEKGIRVIVRDSSLFRIDDSLTGEVLLNSLETNIPVTGKVLRKIGNEVIFLLSDGLSFKQMIAEQRYMRKNHPKVFPKNSQLVSEEE</sequence>
<dbReference type="AlphaFoldDB" id="A0A6G7CLZ4"/>
<keyword evidence="3" id="KW-1185">Reference proteome</keyword>
<dbReference type="InterPro" id="IPR009875">
    <property type="entry name" value="PilZ_domain"/>
</dbReference>
<dbReference type="EMBL" id="CP049331">
    <property type="protein sequence ID" value="QIH43090.1"/>
    <property type="molecule type" value="Genomic_DNA"/>
</dbReference>
<proteinExistence type="predicted"/>
<evidence type="ECO:0000259" key="1">
    <source>
        <dbReference type="Pfam" id="PF07238"/>
    </source>
</evidence>
<name>A0A6G7CLZ4_9VIBR</name>
<dbReference type="RefSeq" id="WP_165312634.1">
    <property type="nucleotide sequence ID" value="NZ_CP049331.1"/>
</dbReference>
<dbReference type="Pfam" id="PF07238">
    <property type="entry name" value="PilZ"/>
    <property type="match status" value="1"/>
</dbReference>
<gene>
    <name evidence="2" type="ORF">G5S32_14565</name>
</gene>
<evidence type="ECO:0000313" key="2">
    <source>
        <dbReference type="EMBL" id="QIH43090.1"/>
    </source>
</evidence>
<organism evidence="2 3">
    <name type="scientific">Vibrio ziniensis</name>
    <dbReference type="NCBI Taxonomy" id="2711221"/>
    <lineage>
        <taxon>Bacteria</taxon>
        <taxon>Pseudomonadati</taxon>
        <taxon>Pseudomonadota</taxon>
        <taxon>Gammaproteobacteria</taxon>
        <taxon>Vibrionales</taxon>
        <taxon>Vibrionaceae</taxon>
        <taxon>Vibrio</taxon>
    </lineage>
</organism>
<dbReference type="Gene3D" id="2.40.10.220">
    <property type="entry name" value="predicted glycosyltransferase like domains"/>
    <property type="match status" value="1"/>
</dbReference>
<evidence type="ECO:0000313" key="3">
    <source>
        <dbReference type="Proteomes" id="UP000503003"/>
    </source>
</evidence>
<protein>
    <submittedName>
        <fullName evidence="2">PilZ domain-containing protein</fullName>
    </submittedName>
</protein>
<reference evidence="2 3" key="1">
    <citation type="submission" date="2020-02" db="EMBL/GenBank/DDBJ databases">
        <title>A complete genome of a marine bacterium Vibrio sp. ZWAL4003 isolated from the mangrove sediment with the ability to degrade polysaccharides.</title>
        <authorList>
            <person name="Wu J."/>
            <person name="Qu W."/>
            <person name="Zeng R."/>
        </authorList>
    </citation>
    <scope>NUCLEOTIDE SEQUENCE [LARGE SCALE GENOMIC DNA]</scope>
    <source>
        <strain evidence="2 3">ZWAL4003</strain>
    </source>
</reference>
<dbReference type="Proteomes" id="UP000503003">
    <property type="component" value="Chromosome 1"/>
</dbReference>
<dbReference type="GO" id="GO:0035438">
    <property type="term" value="F:cyclic-di-GMP binding"/>
    <property type="evidence" value="ECO:0007669"/>
    <property type="project" value="InterPro"/>
</dbReference>
<accession>A0A6G7CLZ4</accession>
<feature type="domain" description="PilZ" evidence="1">
    <location>
        <begin position="6"/>
        <end position="101"/>
    </location>
</feature>
<dbReference type="KEGG" id="vzi:G5S32_14565"/>